<dbReference type="InParanoid" id="A0A251USK7"/>
<gene>
    <name evidence="5" type="ORF">HannXRQ_Chr05g0153961</name>
    <name evidence="4" type="ORF">HanXRQr2_Chr05g0228361</name>
</gene>
<dbReference type="InterPro" id="IPR055357">
    <property type="entry name" value="LRR_At1g61320_AtMIF1"/>
</dbReference>
<dbReference type="EMBL" id="MNCJ02000320">
    <property type="protein sequence ID" value="KAF5807005.1"/>
    <property type="molecule type" value="Genomic_DNA"/>
</dbReference>
<feature type="domain" description="At1g61320/AtMIF1 LRR" evidence="3">
    <location>
        <begin position="98"/>
        <end position="252"/>
    </location>
</feature>
<reference evidence="5" key="2">
    <citation type="submission" date="2017-02" db="EMBL/GenBank/DDBJ databases">
        <title>Sunflower complete genome.</title>
        <authorList>
            <person name="Langlade N."/>
            <person name="Munos S."/>
        </authorList>
    </citation>
    <scope>NUCLEOTIDE SEQUENCE [LARGE SCALE GENOMIC DNA]</scope>
    <source>
        <tissue evidence="5">Leaves</tissue>
    </source>
</reference>
<dbReference type="EMBL" id="CM007894">
    <property type="protein sequence ID" value="OTG26013.1"/>
    <property type="molecule type" value="Genomic_DNA"/>
</dbReference>
<dbReference type="OMA" id="MAESTHY"/>
<evidence type="ECO:0000259" key="2">
    <source>
        <dbReference type="Pfam" id="PF00646"/>
    </source>
</evidence>
<dbReference type="Gene3D" id="3.80.10.10">
    <property type="entry name" value="Ribonuclease Inhibitor"/>
    <property type="match status" value="1"/>
</dbReference>
<evidence type="ECO:0000256" key="1">
    <source>
        <dbReference type="SAM" id="MobiDB-lite"/>
    </source>
</evidence>
<dbReference type="PANTHER" id="PTHR34223">
    <property type="entry name" value="OS11G0201299 PROTEIN"/>
    <property type="match status" value="1"/>
</dbReference>
<reference evidence="4 6" key="1">
    <citation type="journal article" date="2017" name="Nature">
        <title>The sunflower genome provides insights into oil metabolism, flowering and Asterid evolution.</title>
        <authorList>
            <person name="Badouin H."/>
            <person name="Gouzy J."/>
            <person name="Grassa C.J."/>
            <person name="Murat F."/>
            <person name="Staton S.E."/>
            <person name="Cottret L."/>
            <person name="Lelandais-Briere C."/>
            <person name="Owens G.L."/>
            <person name="Carrere S."/>
            <person name="Mayjonade B."/>
            <person name="Legrand L."/>
            <person name="Gill N."/>
            <person name="Kane N.C."/>
            <person name="Bowers J.E."/>
            <person name="Hubner S."/>
            <person name="Bellec A."/>
            <person name="Berard A."/>
            <person name="Berges H."/>
            <person name="Blanchet N."/>
            <person name="Boniface M.C."/>
            <person name="Brunel D."/>
            <person name="Catrice O."/>
            <person name="Chaidir N."/>
            <person name="Claudel C."/>
            <person name="Donnadieu C."/>
            <person name="Faraut T."/>
            <person name="Fievet G."/>
            <person name="Helmstetter N."/>
            <person name="King M."/>
            <person name="Knapp S.J."/>
            <person name="Lai Z."/>
            <person name="Le Paslier M.C."/>
            <person name="Lippi Y."/>
            <person name="Lorenzon L."/>
            <person name="Mandel J.R."/>
            <person name="Marage G."/>
            <person name="Marchand G."/>
            <person name="Marquand E."/>
            <person name="Bret-Mestries E."/>
            <person name="Morien E."/>
            <person name="Nambeesan S."/>
            <person name="Nguyen T."/>
            <person name="Pegot-Espagnet P."/>
            <person name="Pouilly N."/>
            <person name="Raftis F."/>
            <person name="Sallet E."/>
            <person name="Schiex T."/>
            <person name="Thomas J."/>
            <person name="Vandecasteele C."/>
            <person name="Vares D."/>
            <person name="Vear F."/>
            <person name="Vautrin S."/>
            <person name="Crespi M."/>
            <person name="Mangin B."/>
            <person name="Burke J.M."/>
            <person name="Salse J."/>
            <person name="Munos S."/>
            <person name="Vincourt P."/>
            <person name="Rieseberg L.H."/>
            <person name="Langlade N.B."/>
        </authorList>
    </citation>
    <scope>NUCLEOTIDE SEQUENCE [LARGE SCALE GENOMIC DNA]</scope>
    <source>
        <strain evidence="6">cv. SF193</strain>
        <tissue evidence="4">Leaves</tissue>
    </source>
</reference>
<dbReference type="Pfam" id="PF00646">
    <property type="entry name" value="F-box"/>
    <property type="match status" value="1"/>
</dbReference>
<dbReference type="Gramene" id="mRNA:HanXRQr2_Chr05g0228361">
    <property type="protein sequence ID" value="mRNA:HanXRQr2_Chr05g0228361"/>
    <property type="gene ID" value="HanXRQr2_Chr05g0228361"/>
</dbReference>
<accession>A0A251USK7</accession>
<keyword evidence="6" id="KW-1185">Reference proteome</keyword>
<dbReference type="SUPFAM" id="SSF81383">
    <property type="entry name" value="F-box domain"/>
    <property type="match status" value="1"/>
</dbReference>
<organism evidence="5 6">
    <name type="scientific">Helianthus annuus</name>
    <name type="common">Common sunflower</name>
    <dbReference type="NCBI Taxonomy" id="4232"/>
    <lineage>
        <taxon>Eukaryota</taxon>
        <taxon>Viridiplantae</taxon>
        <taxon>Streptophyta</taxon>
        <taxon>Embryophyta</taxon>
        <taxon>Tracheophyta</taxon>
        <taxon>Spermatophyta</taxon>
        <taxon>Magnoliopsida</taxon>
        <taxon>eudicotyledons</taxon>
        <taxon>Gunneridae</taxon>
        <taxon>Pentapetalae</taxon>
        <taxon>asterids</taxon>
        <taxon>campanulids</taxon>
        <taxon>Asterales</taxon>
        <taxon>Asteraceae</taxon>
        <taxon>Asteroideae</taxon>
        <taxon>Heliantheae alliance</taxon>
        <taxon>Heliantheae</taxon>
        <taxon>Helianthus</taxon>
    </lineage>
</organism>
<feature type="compositionally biased region" description="Basic and acidic residues" evidence="1">
    <location>
        <begin position="424"/>
        <end position="442"/>
    </location>
</feature>
<protein>
    <submittedName>
        <fullName evidence="4">Leucine-rich repeat domain superfamily, F-box-like domain superfamily</fullName>
    </submittedName>
    <submittedName>
        <fullName evidence="5">Putative F-box domain, Leucine-rich repeat domain, L domain-like protein</fullName>
    </submittedName>
</protein>
<dbReference type="Pfam" id="PF23622">
    <property type="entry name" value="LRR_At1g61320_AtMIF1"/>
    <property type="match status" value="1"/>
</dbReference>
<reference evidence="4" key="3">
    <citation type="submission" date="2020-06" db="EMBL/GenBank/DDBJ databases">
        <title>Helianthus annuus Genome sequencing and assembly Release 2.</title>
        <authorList>
            <person name="Gouzy J."/>
            <person name="Langlade N."/>
            <person name="Munos S."/>
        </authorList>
    </citation>
    <scope>NUCLEOTIDE SEQUENCE</scope>
    <source>
        <tissue evidence="4">Leaves</tissue>
    </source>
</reference>
<evidence type="ECO:0000313" key="4">
    <source>
        <dbReference type="EMBL" id="KAF5807005.1"/>
    </source>
</evidence>
<dbReference type="SUPFAM" id="SSF52047">
    <property type="entry name" value="RNI-like"/>
    <property type="match status" value="1"/>
</dbReference>
<dbReference type="Proteomes" id="UP000215914">
    <property type="component" value="Chromosome 5"/>
</dbReference>
<proteinExistence type="predicted"/>
<feature type="domain" description="F-box" evidence="2">
    <location>
        <begin position="17"/>
        <end position="55"/>
    </location>
</feature>
<dbReference type="InterPro" id="IPR032675">
    <property type="entry name" value="LRR_dom_sf"/>
</dbReference>
<dbReference type="InterPro" id="IPR053197">
    <property type="entry name" value="F-box_SCFL_complex_component"/>
</dbReference>
<evidence type="ECO:0000313" key="6">
    <source>
        <dbReference type="Proteomes" id="UP000215914"/>
    </source>
</evidence>
<dbReference type="InterPro" id="IPR036047">
    <property type="entry name" value="F-box-like_dom_sf"/>
</dbReference>
<evidence type="ECO:0000259" key="3">
    <source>
        <dbReference type="Pfam" id="PF23622"/>
    </source>
</evidence>
<name>A0A251USK7_HELAN</name>
<dbReference type="AlphaFoldDB" id="A0A251USK7"/>
<feature type="region of interest" description="Disordered" evidence="1">
    <location>
        <begin position="424"/>
        <end position="443"/>
    </location>
</feature>
<dbReference type="PANTHER" id="PTHR34223:SF101">
    <property type="entry name" value="F-BOX DOMAIN-CONTAINING PROTEIN"/>
    <property type="match status" value="1"/>
</dbReference>
<dbReference type="InterPro" id="IPR001810">
    <property type="entry name" value="F-box_dom"/>
</dbReference>
<sequence>MDSEHSKVRTNAQDDRLSMLPDDLIHRILSLIHIKHAVQTTALSSRWRFIWTSMPCLNISTDDFRSLRAFSEFVNNVLSHRNDQTEVYSVNLSFREALSEALLKRILDYAFSHNIRQLTVTWLRDDKIDFPLFLLRSRSLKYLSLTGSSISFFDPYSIILESTWDLPDLTTLKLDYVAFYDDNGAGIFSKCANLKNLTLSNFTILESSKFTICHPQLSNLTLENGCGTLHAFKVVAPQLKNLTIRRCYGKHLITAPNLASLLFSSSFFGSPCFLQFSTDLCSLEKVDLCIYSSTAWSGSRIACLLQQLHYPLSSYMEQISLQPSPFSNLKKLKIYPVYVPRDDEAHEKVTMPTKVLNYLLDGSPSATLTMISYESGVFLCSLYVKLQEVKAKQQKAQAFANAVEAQKRMSSLQGLLEKEKANIETRTNRRKAPTEADTHDQGKTQVENVQLHFERKMAQMKSCWEDVGVQIDQGGSRARDILSRLRDIEELLLKDLPTSKRDKLLACFSGLCAEVDNVIEKILHHMKIPQIHLSDCFNQLAATSLSSS</sequence>
<evidence type="ECO:0000313" key="5">
    <source>
        <dbReference type="EMBL" id="OTG26013.1"/>
    </source>
</evidence>